<evidence type="ECO:0000313" key="1">
    <source>
        <dbReference type="EMBL" id="GBN32773.1"/>
    </source>
</evidence>
<organism evidence="1 2">
    <name type="scientific">Araneus ventricosus</name>
    <name type="common">Orbweaver spider</name>
    <name type="synonym">Epeira ventricosa</name>
    <dbReference type="NCBI Taxonomy" id="182803"/>
    <lineage>
        <taxon>Eukaryota</taxon>
        <taxon>Metazoa</taxon>
        <taxon>Ecdysozoa</taxon>
        <taxon>Arthropoda</taxon>
        <taxon>Chelicerata</taxon>
        <taxon>Arachnida</taxon>
        <taxon>Araneae</taxon>
        <taxon>Araneomorphae</taxon>
        <taxon>Entelegynae</taxon>
        <taxon>Araneoidea</taxon>
        <taxon>Araneidae</taxon>
        <taxon>Araneus</taxon>
    </lineage>
</organism>
<proteinExistence type="predicted"/>
<dbReference type="Proteomes" id="UP000499080">
    <property type="component" value="Unassembled WGS sequence"/>
</dbReference>
<reference evidence="1 2" key="1">
    <citation type="journal article" date="2019" name="Sci. Rep.">
        <title>Orb-weaving spider Araneus ventricosus genome elucidates the spidroin gene catalogue.</title>
        <authorList>
            <person name="Kono N."/>
            <person name="Nakamura H."/>
            <person name="Ohtoshi R."/>
            <person name="Moran D.A.P."/>
            <person name="Shinohara A."/>
            <person name="Yoshida Y."/>
            <person name="Fujiwara M."/>
            <person name="Mori M."/>
            <person name="Tomita M."/>
            <person name="Arakawa K."/>
        </authorList>
    </citation>
    <scope>NUCLEOTIDE SEQUENCE [LARGE SCALE GENOMIC DNA]</scope>
</reference>
<name>A0A4Y2N1B3_ARAVE</name>
<sequence length="111" mass="11997">MRSIKNILIAFVVENYSGMIADIDFCHLTFFVSISLLRLARAANPSWPTFSWDSRKVVKSSTAFFASFVVTLGASVCSSASSSSSSETLLTLSTIFASVKVTHVARESSTC</sequence>
<accession>A0A4Y2N1B3</accession>
<keyword evidence="2" id="KW-1185">Reference proteome</keyword>
<dbReference type="AlphaFoldDB" id="A0A4Y2N1B3"/>
<evidence type="ECO:0000313" key="2">
    <source>
        <dbReference type="Proteomes" id="UP000499080"/>
    </source>
</evidence>
<gene>
    <name evidence="1" type="ORF">AVEN_58870_1</name>
</gene>
<comment type="caution">
    <text evidence="1">The sequence shown here is derived from an EMBL/GenBank/DDBJ whole genome shotgun (WGS) entry which is preliminary data.</text>
</comment>
<dbReference type="EMBL" id="BGPR01008287">
    <property type="protein sequence ID" value="GBN32773.1"/>
    <property type="molecule type" value="Genomic_DNA"/>
</dbReference>
<protein>
    <submittedName>
        <fullName evidence="1">Uncharacterized protein</fullName>
    </submittedName>
</protein>